<name>A0ABT2P5P2_9GAMM</name>
<dbReference type="EMBL" id="JAODOQ010000001">
    <property type="protein sequence ID" value="MCT8986990.1"/>
    <property type="molecule type" value="Genomic_DNA"/>
</dbReference>
<keyword evidence="1" id="KW-1133">Transmembrane helix</keyword>
<reference evidence="2" key="1">
    <citation type="submission" date="2022-09" db="EMBL/GenBank/DDBJ databases">
        <title>Shewanella sp. KJ10-1 sp.nov, isolated from marine algae.</title>
        <authorList>
            <person name="Butt M."/>
            <person name="Lee J.K."/>
            <person name="Kim J.M."/>
            <person name="Choi D.G."/>
        </authorList>
    </citation>
    <scope>NUCLEOTIDE SEQUENCE</scope>
    <source>
        <strain evidence="2">KJ10-1</strain>
    </source>
</reference>
<keyword evidence="1" id="KW-0812">Transmembrane</keyword>
<keyword evidence="1" id="KW-0472">Membrane</keyword>
<dbReference type="RefSeq" id="WP_261733326.1">
    <property type="nucleotide sequence ID" value="NZ_JAODOQ010000001.1"/>
</dbReference>
<sequence>MNKSIERRKFLKICAATSIVAVLPLGIYVLDNESRLCQLVEEILTKHLPGRIILQADIEKFSKDFFIERYDIALKTHIFSVLAPLVRVASGFDEDLHGKIDNLERMILTKFLLNSDFFANDAKKKTIIYNGATSNICRTKNPFAQFLTP</sequence>
<comment type="caution">
    <text evidence="2">The sequence shown here is derived from an EMBL/GenBank/DDBJ whole genome shotgun (WGS) entry which is preliminary data.</text>
</comment>
<dbReference type="Proteomes" id="UP001431192">
    <property type="component" value="Unassembled WGS sequence"/>
</dbReference>
<evidence type="ECO:0000256" key="1">
    <source>
        <dbReference type="SAM" id="Phobius"/>
    </source>
</evidence>
<organism evidence="2 3">
    <name type="scientific">Shewanella phaeophyticola</name>
    <dbReference type="NCBI Taxonomy" id="2978345"/>
    <lineage>
        <taxon>Bacteria</taxon>
        <taxon>Pseudomonadati</taxon>
        <taxon>Pseudomonadota</taxon>
        <taxon>Gammaproteobacteria</taxon>
        <taxon>Alteromonadales</taxon>
        <taxon>Shewanellaceae</taxon>
        <taxon>Shewanella</taxon>
    </lineage>
</organism>
<gene>
    <name evidence="2" type="ORF">N4T56_11580</name>
</gene>
<proteinExistence type="predicted"/>
<protein>
    <recommendedName>
        <fullName evidence="4">Twin-arginine translocation signal domain-containing protein</fullName>
    </recommendedName>
</protein>
<accession>A0ABT2P5P2</accession>
<evidence type="ECO:0000313" key="3">
    <source>
        <dbReference type="Proteomes" id="UP001431192"/>
    </source>
</evidence>
<feature type="transmembrane region" description="Helical" evidence="1">
    <location>
        <begin position="12"/>
        <end position="30"/>
    </location>
</feature>
<evidence type="ECO:0008006" key="4">
    <source>
        <dbReference type="Google" id="ProtNLM"/>
    </source>
</evidence>
<evidence type="ECO:0000313" key="2">
    <source>
        <dbReference type="EMBL" id="MCT8986990.1"/>
    </source>
</evidence>
<keyword evidence="3" id="KW-1185">Reference proteome</keyword>